<name>A0A6C0DIY7_9ZZZZ</name>
<accession>A0A6C0DIY7</accession>
<proteinExistence type="predicted"/>
<dbReference type="AlphaFoldDB" id="A0A6C0DIY7"/>
<dbReference type="EMBL" id="MN739627">
    <property type="protein sequence ID" value="QHT16906.1"/>
    <property type="molecule type" value="Genomic_DNA"/>
</dbReference>
<reference evidence="1" key="1">
    <citation type="journal article" date="2020" name="Nature">
        <title>Giant virus diversity and host interactions through global metagenomics.</title>
        <authorList>
            <person name="Schulz F."/>
            <person name="Roux S."/>
            <person name="Paez-Espino D."/>
            <person name="Jungbluth S."/>
            <person name="Walsh D.A."/>
            <person name="Denef V.J."/>
            <person name="McMahon K.D."/>
            <person name="Konstantinidis K.T."/>
            <person name="Eloe-Fadrosh E.A."/>
            <person name="Kyrpides N.C."/>
            <person name="Woyke T."/>
        </authorList>
    </citation>
    <scope>NUCLEOTIDE SEQUENCE</scope>
    <source>
        <strain evidence="1">GVMAG-M-3300023174-207</strain>
    </source>
</reference>
<evidence type="ECO:0000313" key="1">
    <source>
        <dbReference type="EMBL" id="QHT16906.1"/>
    </source>
</evidence>
<sequence length="297" mass="34761">MKKIIELPEELNDYILLKAKELAYTMCIFFEYIISPREHYVEITLKEMKPNITEKMMTYCIQNILGIIVDYNTEYTANYDRILKIGESTSEYTINDFFILNMSETLESVLKDLLKVDGYLFISSRAMEVFRTYLDHVLNQALLALTEGNIDDNVEQVIKDKDIISILSENIVTDGDNVLYPKNYGFNDDEHNIMLQTFVWLLCGLTDWLDKDYIDTVDVTYMFFILYGATDIGSKISSKQEPDDIKTVIKETMFLNDFYINEKAVNMLNKRFSQINYYTGELKPQVMKRINQFSINV</sequence>
<protein>
    <submittedName>
        <fullName evidence="1">Uncharacterized protein</fullName>
    </submittedName>
</protein>
<organism evidence="1">
    <name type="scientific">viral metagenome</name>
    <dbReference type="NCBI Taxonomy" id="1070528"/>
    <lineage>
        <taxon>unclassified sequences</taxon>
        <taxon>metagenomes</taxon>
        <taxon>organismal metagenomes</taxon>
    </lineage>
</organism>